<dbReference type="SMART" id="SM00421">
    <property type="entry name" value="HTH_LUXR"/>
    <property type="match status" value="1"/>
</dbReference>
<dbReference type="InterPro" id="IPR000792">
    <property type="entry name" value="Tscrpt_reg_LuxR_C"/>
</dbReference>
<dbReference type="SMART" id="SM00448">
    <property type="entry name" value="REC"/>
    <property type="match status" value="1"/>
</dbReference>
<dbReference type="InterPro" id="IPR058245">
    <property type="entry name" value="NreC/VraR/RcsB-like_REC"/>
</dbReference>
<dbReference type="InterPro" id="IPR039420">
    <property type="entry name" value="WalR-like"/>
</dbReference>
<dbReference type="AlphaFoldDB" id="A0A0M3UDH0"/>
<dbReference type="PRINTS" id="PR00038">
    <property type="entry name" value="HTHLUXR"/>
</dbReference>
<evidence type="ECO:0000313" key="6">
    <source>
        <dbReference type="EMBL" id="OKA20145.1"/>
    </source>
</evidence>
<feature type="modified residue" description="4-aspartylphosphate" evidence="3">
    <location>
        <position position="62"/>
    </location>
</feature>
<proteinExistence type="predicted"/>
<dbReference type="PANTHER" id="PTHR43214">
    <property type="entry name" value="TWO-COMPONENT RESPONSE REGULATOR"/>
    <property type="match status" value="1"/>
</dbReference>
<protein>
    <submittedName>
        <fullName evidence="7">DNA-binding response regulator</fullName>
    </submittedName>
</protein>
<accession>A0A0M3UDH0</accession>
<evidence type="ECO:0000256" key="3">
    <source>
        <dbReference type="PROSITE-ProRule" id="PRU00169"/>
    </source>
</evidence>
<reference evidence="6 9" key="2">
    <citation type="submission" date="2016-11" db="EMBL/GenBank/DDBJ databases">
        <title>Draft genome of Pseudomonas versuta A4R1.5.</title>
        <authorList>
            <person name="See-Too W.-S."/>
        </authorList>
    </citation>
    <scope>NUCLEOTIDE SEQUENCE [LARGE SCALE GENOMIC DNA]</scope>
    <source>
        <strain evidence="6 9">A4R1.5</strain>
    </source>
</reference>
<keyword evidence="2 7" id="KW-0238">DNA-binding</keyword>
<dbReference type="Pfam" id="PF00072">
    <property type="entry name" value="Response_reg"/>
    <property type="match status" value="1"/>
</dbReference>
<dbReference type="KEGG" id="ppsy:AOC04_04020"/>
<dbReference type="Pfam" id="PF00196">
    <property type="entry name" value="GerE"/>
    <property type="match status" value="1"/>
</dbReference>
<dbReference type="OrthoDB" id="9796655at2"/>
<dbReference type="InterPro" id="IPR011006">
    <property type="entry name" value="CheY-like_superfamily"/>
</dbReference>
<dbReference type="GO" id="GO:0003677">
    <property type="term" value="F:DNA binding"/>
    <property type="evidence" value="ECO:0007669"/>
    <property type="project" value="UniProtKB-KW"/>
</dbReference>
<evidence type="ECO:0000256" key="2">
    <source>
        <dbReference type="ARBA" id="ARBA00023125"/>
    </source>
</evidence>
<dbReference type="PROSITE" id="PS50110">
    <property type="entry name" value="RESPONSE_REGULATORY"/>
    <property type="match status" value="1"/>
</dbReference>
<comment type="caution">
    <text evidence="7">The sequence shown here is derived from an EMBL/GenBank/DDBJ whole genome shotgun (WGS) entry which is preliminary data.</text>
</comment>
<evidence type="ECO:0000313" key="9">
    <source>
        <dbReference type="Proteomes" id="UP000186677"/>
    </source>
</evidence>
<dbReference type="GO" id="GO:0000160">
    <property type="term" value="P:phosphorelay signal transduction system"/>
    <property type="evidence" value="ECO:0007669"/>
    <property type="project" value="InterPro"/>
</dbReference>
<dbReference type="CDD" id="cd06170">
    <property type="entry name" value="LuxR_C_like"/>
    <property type="match status" value="1"/>
</dbReference>
<dbReference type="PROSITE" id="PS50043">
    <property type="entry name" value="HTH_LUXR_2"/>
    <property type="match status" value="1"/>
</dbReference>
<evidence type="ECO:0000256" key="1">
    <source>
        <dbReference type="ARBA" id="ARBA00022553"/>
    </source>
</evidence>
<gene>
    <name evidence="6" type="ORF">BOH73_14035</name>
    <name evidence="7" type="ORF">BOH74_04180</name>
</gene>
<evidence type="ECO:0000259" key="5">
    <source>
        <dbReference type="PROSITE" id="PS50110"/>
    </source>
</evidence>
<dbReference type="CDD" id="cd17535">
    <property type="entry name" value="REC_NarL-like"/>
    <property type="match status" value="1"/>
</dbReference>
<dbReference type="InterPro" id="IPR016032">
    <property type="entry name" value="Sig_transdc_resp-reg_C-effctor"/>
</dbReference>
<dbReference type="SUPFAM" id="SSF52172">
    <property type="entry name" value="CheY-like"/>
    <property type="match status" value="1"/>
</dbReference>
<keyword evidence="1 3" id="KW-0597">Phosphoprotein</keyword>
<keyword evidence="9" id="KW-1185">Reference proteome</keyword>
<evidence type="ECO:0000313" key="8">
    <source>
        <dbReference type="Proteomes" id="UP000185990"/>
    </source>
</evidence>
<organism evidence="7 8">
    <name type="scientific">Pseudomonas versuta</name>
    <dbReference type="NCBI Taxonomy" id="1788301"/>
    <lineage>
        <taxon>Bacteria</taxon>
        <taxon>Pseudomonadati</taxon>
        <taxon>Pseudomonadota</taxon>
        <taxon>Gammaproteobacteria</taxon>
        <taxon>Pseudomonadales</taxon>
        <taxon>Pseudomonadaceae</taxon>
        <taxon>Pseudomonas</taxon>
    </lineage>
</organism>
<reference evidence="7 8" key="1">
    <citation type="submission" date="2016-11" db="EMBL/GenBank/DDBJ databases">
        <title>Draft genome of Pseudomonas versuta A4R1.12.</title>
        <authorList>
            <person name="See-Too W.-S."/>
        </authorList>
    </citation>
    <scope>NUCLEOTIDE SEQUENCE [LARGE SCALE GENOMIC DNA]</scope>
    <source>
        <strain evidence="7 8">A4R1.12</strain>
    </source>
</reference>
<name>A0A0M3UDH0_9PSED</name>
<dbReference type="InterPro" id="IPR001789">
    <property type="entry name" value="Sig_transdc_resp-reg_receiver"/>
</dbReference>
<dbReference type="SUPFAM" id="SSF46894">
    <property type="entry name" value="C-terminal effector domain of the bipartite response regulators"/>
    <property type="match status" value="1"/>
</dbReference>
<dbReference type="EMBL" id="MPJC01000008">
    <property type="protein sequence ID" value="OKA20145.1"/>
    <property type="molecule type" value="Genomic_DNA"/>
</dbReference>
<dbReference type="EMBL" id="MPJD01000006">
    <property type="protein sequence ID" value="OKA28013.1"/>
    <property type="molecule type" value="Genomic_DNA"/>
</dbReference>
<dbReference type="PROSITE" id="PS00622">
    <property type="entry name" value="HTH_LUXR_1"/>
    <property type="match status" value="1"/>
</dbReference>
<feature type="domain" description="Response regulatory" evidence="5">
    <location>
        <begin position="9"/>
        <end position="129"/>
    </location>
</feature>
<dbReference type="Gene3D" id="3.40.50.2300">
    <property type="match status" value="1"/>
</dbReference>
<evidence type="ECO:0000259" key="4">
    <source>
        <dbReference type="PROSITE" id="PS50043"/>
    </source>
</evidence>
<dbReference type="Proteomes" id="UP000186677">
    <property type="component" value="Unassembled WGS sequence"/>
</dbReference>
<dbReference type="PANTHER" id="PTHR43214:SF17">
    <property type="entry name" value="TRANSCRIPTIONAL REGULATORY PROTEIN RCSB"/>
    <property type="match status" value="1"/>
</dbReference>
<sequence length="232" mass="25621">MASLFRPIRLMLLDDHDLVLQGILQLVRPEQDMEVAGFFTQSRELIDALSQPGAEVDIVILDYTLSPGEVDGLNLIRALRLRFPGIPLLVISASHSPATVSLALRCGAKGFVGKEMCSSQLLVAVRRLAGGRTYLHPKMQADLQDSGVSTDQVKRGGPAQPPGVDMLVKNVELSFREREVLRCFLAGMSVTQIALKFERSIKTISTQKQAAYKKLGVRNDNEIFKIRSQFES</sequence>
<dbReference type="GO" id="GO:0006355">
    <property type="term" value="P:regulation of DNA-templated transcription"/>
    <property type="evidence" value="ECO:0007669"/>
    <property type="project" value="InterPro"/>
</dbReference>
<dbReference type="RefSeq" id="WP_060691256.1">
    <property type="nucleotide sequence ID" value="NZ_CP012676.1"/>
</dbReference>
<dbReference type="Proteomes" id="UP000185990">
    <property type="component" value="Unassembled WGS sequence"/>
</dbReference>
<evidence type="ECO:0000313" key="7">
    <source>
        <dbReference type="EMBL" id="OKA28013.1"/>
    </source>
</evidence>
<feature type="domain" description="HTH luxR-type" evidence="4">
    <location>
        <begin position="166"/>
        <end position="232"/>
    </location>
</feature>
<accession>A0A1Q4KGI2</accession>